<dbReference type="EMBL" id="JXLN01010906">
    <property type="protein sequence ID" value="KPM06490.1"/>
    <property type="molecule type" value="Genomic_DNA"/>
</dbReference>
<dbReference type="AlphaFoldDB" id="A0A132A7U4"/>
<dbReference type="Proteomes" id="UP000616769">
    <property type="component" value="Unassembled WGS sequence"/>
</dbReference>
<feature type="region of interest" description="Disordered" evidence="1">
    <location>
        <begin position="1"/>
        <end position="52"/>
    </location>
</feature>
<evidence type="ECO:0000256" key="1">
    <source>
        <dbReference type="SAM" id="MobiDB-lite"/>
    </source>
</evidence>
<sequence>MTSDTPDLNKRRRARISPRPPADYGIDSVEVTPPNDPTRSTQASRSRELEEEPVVQLNTRIAFSYKRQLSNLSAERRQTIRSLVEQALEETYGQEGR</sequence>
<organism evidence="2 3">
    <name type="scientific">Sarcoptes scabiei</name>
    <name type="common">Itch mite</name>
    <name type="synonym">Acarus scabiei</name>
    <dbReference type="NCBI Taxonomy" id="52283"/>
    <lineage>
        <taxon>Eukaryota</taxon>
        <taxon>Metazoa</taxon>
        <taxon>Ecdysozoa</taxon>
        <taxon>Arthropoda</taxon>
        <taxon>Chelicerata</taxon>
        <taxon>Arachnida</taxon>
        <taxon>Acari</taxon>
        <taxon>Acariformes</taxon>
        <taxon>Sarcoptiformes</taxon>
        <taxon>Astigmata</taxon>
        <taxon>Psoroptidia</taxon>
        <taxon>Sarcoptoidea</taxon>
        <taxon>Sarcoptidae</taxon>
        <taxon>Sarcoptinae</taxon>
        <taxon>Sarcoptes</taxon>
    </lineage>
</organism>
<accession>A0A132A7U4</accession>
<gene>
    <name evidence="2" type="ORF">QR98_0049670</name>
</gene>
<protein>
    <submittedName>
        <fullName evidence="2">Uncharacterized protein</fullName>
    </submittedName>
</protein>
<evidence type="ECO:0000313" key="2">
    <source>
        <dbReference type="EMBL" id="KPM06490.1"/>
    </source>
</evidence>
<proteinExistence type="predicted"/>
<comment type="caution">
    <text evidence="2">The sequence shown here is derived from an EMBL/GenBank/DDBJ whole genome shotgun (WGS) entry which is preliminary data.</text>
</comment>
<reference evidence="2 3" key="1">
    <citation type="journal article" date="2015" name="Parasit. Vectors">
        <title>Draft genome of the scabies mite.</title>
        <authorList>
            <person name="Rider S.D.Jr."/>
            <person name="Morgan M.S."/>
            <person name="Arlian L.G."/>
        </authorList>
    </citation>
    <scope>NUCLEOTIDE SEQUENCE [LARGE SCALE GENOMIC DNA]</scope>
    <source>
        <strain evidence="2">Arlian Lab</strain>
    </source>
</reference>
<name>A0A132A7U4_SARSC</name>
<dbReference type="VEuPathDB" id="VectorBase:SSCA005926"/>
<evidence type="ECO:0000313" key="3">
    <source>
        <dbReference type="Proteomes" id="UP000616769"/>
    </source>
</evidence>